<reference evidence="1" key="1">
    <citation type="submission" date="2013-04" db="EMBL/GenBank/DDBJ databases">
        <title>The genome sequencing project of 58 acetic acid bacteria.</title>
        <authorList>
            <person name="Okamoto-Kainuma A."/>
            <person name="Ishikawa M."/>
            <person name="Umino S."/>
            <person name="Koizumi Y."/>
            <person name="Shiwa Y."/>
            <person name="Yoshikawa H."/>
            <person name="Matsutani M."/>
            <person name="Matsushita K."/>
        </authorList>
    </citation>
    <scope>NUCLEOTIDE SEQUENCE</scope>
    <source>
        <strain evidence="1">DSM 12717</strain>
    </source>
</reference>
<evidence type="ECO:0000313" key="2">
    <source>
        <dbReference type="Proteomes" id="UP001060895"/>
    </source>
</evidence>
<comment type="caution">
    <text evidence="1">The sequence shown here is derived from an EMBL/GenBank/DDBJ whole genome shotgun (WGS) entry which is preliminary data.</text>
</comment>
<keyword evidence="2" id="KW-1185">Reference proteome</keyword>
<evidence type="ECO:0000313" key="1">
    <source>
        <dbReference type="EMBL" id="GBQ26873.1"/>
    </source>
</evidence>
<sequence>MPNATLDDLMTRLRFLAGLESDSAGIHAILRDLEGSKNP</sequence>
<organism evidence="1 2">
    <name type="scientific">Gluconacetobacter sacchari DSM 12717</name>
    <dbReference type="NCBI Taxonomy" id="1307940"/>
    <lineage>
        <taxon>Bacteria</taxon>
        <taxon>Pseudomonadati</taxon>
        <taxon>Pseudomonadota</taxon>
        <taxon>Alphaproteobacteria</taxon>
        <taxon>Acetobacterales</taxon>
        <taxon>Acetobacteraceae</taxon>
        <taxon>Gluconacetobacter</taxon>
    </lineage>
</organism>
<name>A0ABQ0P8N5_9PROT</name>
<protein>
    <submittedName>
        <fullName evidence="1">Uncharacterized protein</fullName>
    </submittedName>
</protein>
<gene>
    <name evidence="1" type="ORF">AA12717_2493</name>
</gene>
<accession>A0ABQ0P8N5</accession>
<dbReference type="Proteomes" id="UP001060895">
    <property type="component" value="Unassembled WGS sequence"/>
</dbReference>
<dbReference type="EMBL" id="BAQP01000191">
    <property type="protein sequence ID" value="GBQ26873.1"/>
    <property type="molecule type" value="Genomic_DNA"/>
</dbReference>
<proteinExistence type="predicted"/>